<accession>A0A4Y3PFW8</accession>
<comment type="caution">
    <text evidence="2">The sequence shown here is derived from an EMBL/GenBank/DDBJ whole genome shotgun (WGS) entry which is preliminary data.</text>
</comment>
<evidence type="ECO:0000259" key="1">
    <source>
        <dbReference type="Pfam" id="PF02525"/>
    </source>
</evidence>
<organism evidence="2 3">
    <name type="scientific">Brevibacillus parabrevis</name>
    <dbReference type="NCBI Taxonomy" id="54914"/>
    <lineage>
        <taxon>Bacteria</taxon>
        <taxon>Bacillati</taxon>
        <taxon>Bacillota</taxon>
        <taxon>Bacilli</taxon>
        <taxon>Bacillales</taxon>
        <taxon>Paenibacillaceae</taxon>
        <taxon>Brevibacillus</taxon>
    </lineage>
</organism>
<protein>
    <recommendedName>
        <fullName evidence="1">Flavodoxin-like fold domain-containing protein</fullName>
    </recommendedName>
</protein>
<dbReference type="InterPro" id="IPR003680">
    <property type="entry name" value="Flavodoxin_fold"/>
</dbReference>
<sequence>MWNYGVPPMLKAYIDAVCIARKAFRMTENGADGVISVLKQLYMEKGPPRTSILVRGGNSGSSDVVTRRSE</sequence>
<proteinExistence type="predicted"/>
<dbReference type="Gene3D" id="3.40.50.360">
    <property type="match status" value="1"/>
</dbReference>
<feature type="domain" description="Flavodoxin-like fold" evidence="1">
    <location>
        <begin position="1"/>
        <end position="32"/>
    </location>
</feature>
<dbReference type="Proteomes" id="UP000316882">
    <property type="component" value="Unassembled WGS sequence"/>
</dbReference>
<evidence type="ECO:0000313" key="3">
    <source>
        <dbReference type="Proteomes" id="UP000316882"/>
    </source>
</evidence>
<reference evidence="2 3" key="1">
    <citation type="submission" date="2019-06" db="EMBL/GenBank/DDBJ databases">
        <title>Whole genome shotgun sequence of Brevibacillus parabrevis NBRC 12334.</title>
        <authorList>
            <person name="Hosoyama A."/>
            <person name="Uohara A."/>
            <person name="Ohji S."/>
            <person name="Ichikawa N."/>
        </authorList>
    </citation>
    <scope>NUCLEOTIDE SEQUENCE [LARGE SCALE GENOMIC DNA]</scope>
    <source>
        <strain evidence="2 3">NBRC 12334</strain>
    </source>
</reference>
<evidence type="ECO:0000313" key="2">
    <source>
        <dbReference type="EMBL" id="GEB33410.1"/>
    </source>
</evidence>
<gene>
    <name evidence="2" type="ORF">BPA01_29900</name>
</gene>
<dbReference type="SUPFAM" id="SSF52218">
    <property type="entry name" value="Flavoproteins"/>
    <property type="match status" value="1"/>
</dbReference>
<dbReference type="AlphaFoldDB" id="A0A4Y3PFW8"/>
<dbReference type="EMBL" id="BJMH01000013">
    <property type="protein sequence ID" value="GEB33410.1"/>
    <property type="molecule type" value="Genomic_DNA"/>
</dbReference>
<dbReference type="Pfam" id="PF02525">
    <property type="entry name" value="Flavodoxin_2"/>
    <property type="match status" value="1"/>
</dbReference>
<dbReference type="InterPro" id="IPR029039">
    <property type="entry name" value="Flavoprotein-like_sf"/>
</dbReference>
<keyword evidence="3" id="KW-1185">Reference proteome</keyword>
<name>A0A4Y3PFW8_BREPA</name>